<dbReference type="HAMAP" id="MF_03101">
    <property type="entry name" value="Deoxyhypusine_hydroxylase"/>
    <property type="match status" value="1"/>
</dbReference>
<name>L2GWC0_VAVCU</name>
<dbReference type="EC" id="1.14.99.29" evidence="9"/>
<evidence type="ECO:0000256" key="5">
    <source>
        <dbReference type="ARBA" id="ARBA00023002"/>
    </source>
</evidence>
<dbReference type="InterPro" id="IPR016024">
    <property type="entry name" value="ARM-type_fold"/>
</dbReference>
<keyword evidence="6 9" id="KW-0408">Iron</keyword>
<dbReference type="FunCoup" id="L2GWC0">
    <property type="interactions" value="120"/>
</dbReference>
<dbReference type="RefSeq" id="XP_008073569.1">
    <property type="nucleotide sequence ID" value="XM_008075378.1"/>
</dbReference>
<dbReference type="SMART" id="SM00567">
    <property type="entry name" value="EZ_HEAT"/>
    <property type="match status" value="5"/>
</dbReference>
<evidence type="ECO:0000256" key="3">
    <source>
        <dbReference type="ARBA" id="ARBA00022723"/>
    </source>
</evidence>
<keyword evidence="7 9" id="KW-0503">Monooxygenase</keyword>
<keyword evidence="9" id="KW-0963">Cytoplasm</keyword>
<keyword evidence="4" id="KW-0677">Repeat</keyword>
<evidence type="ECO:0000256" key="7">
    <source>
        <dbReference type="ARBA" id="ARBA00023033"/>
    </source>
</evidence>
<feature type="binding site" evidence="9">
    <location>
        <position position="239"/>
    </location>
    <ligand>
        <name>Fe cation</name>
        <dbReference type="ChEBI" id="CHEBI:24875"/>
        <label>2</label>
    </ligand>
</feature>
<gene>
    <name evidence="9" type="primary">LIA1</name>
    <name evidence="10" type="ORF">VCUG_00549</name>
</gene>
<dbReference type="InParanoid" id="L2GWC0"/>
<dbReference type="InterPro" id="IPR011989">
    <property type="entry name" value="ARM-like"/>
</dbReference>
<keyword evidence="11" id="KW-1185">Reference proteome</keyword>
<dbReference type="Pfam" id="PF13646">
    <property type="entry name" value="HEAT_2"/>
    <property type="match status" value="2"/>
</dbReference>
<dbReference type="InterPro" id="IPR027517">
    <property type="entry name" value="Deoxyhypusine_hydroxylase"/>
</dbReference>
<comment type="cofactor">
    <cofactor evidence="9">
        <name>Fe(2+)</name>
        <dbReference type="ChEBI" id="CHEBI:29033"/>
    </cofactor>
    <text evidence="9">Binds 2 Fe(2+) ions per subunit.</text>
</comment>
<feature type="binding site" evidence="9">
    <location>
        <position position="88"/>
    </location>
    <ligand>
        <name>Fe cation</name>
        <dbReference type="ChEBI" id="CHEBI:24875"/>
        <label>1</label>
    </ligand>
</feature>
<reference evidence="11" key="1">
    <citation type="submission" date="2011-03" db="EMBL/GenBank/DDBJ databases">
        <title>The genome sequence of Vavraia culicis strain floridensis.</title>
        <authorList>
            <consortium name="The Broad Institute Genome Sequencing Platform"/>
            <person name="Cuomo C."/>
            <person name="Becnel J."/>
            <person name="Sanscrainte N."/>
            <person name="Young S.K."/>
            <person name="Zeng Q."/>
            <person name="Gargeya S."/>
            <person name="Fitzgerald M."/>
            <person name="Haas B."/>
            <person name="Abouelleil A."/>
            <person name="Alvarado L."/>
            <person name="Arachchi H.M."/>
            <person name="Berlin A."/>
            <person name="Chapman S.B."/>
            <person name="Gearin G."/>
            <person name="Goldberg J."/>
            <person name="Griggs A."/>
            <person name="Gujja S."/>
            <person name="Hansen M."/>
            <person name="Heiman D."/>
            <person name="Howarth C."/>
            <person name="Larimer J."/>
            <person name="Lui A."/>
            <person name="MacDonald P.J.P."/>
            <person name="McCowen C."/>
            <person name="Montmayeur A."/>
            <person name="Murphy C."/>
            <person name="Neiman D."/>
            <person name="Pearson M."/>
            <person name="Priest M."/>
            <person name="Roberts A."/>
            <person name="Saif S."/>
            <person name="Shea T."/>
            <person name="Sisk P."/>
            <person name="Stolte C."/>
            <person name="Sykes S."/>
            <person name="Wortman J."/>
            <person name="Nusbaum C."/>
            <person name="Birren B."/>
        </authorList>
    </citation>
    <scope>NUCLEOTIDE SEQUENCE [LARGE SCALE GENOMIC DNA]</scope>
    <source>
        <strain evidence="11">floridensis</strain>
    </source>
</reference>
<evidence type="ECO:0000256" key="6">
    <source>
        <dbReference type="ARBA" id="ARBA00023004"/>
    </source>
</evidence>
<dbReference type="HOGENOM" id="CLU_053974_0_0_1"/>
<accession>L2GWC0</accession>
<evidence type="ECO:0000256" key="1">
    <source>
        <dbReference type="ARBA" id="ARBA00000068"/>
    </source>
</evidence>
<dbReference type="GO" id="GO:0019135">
    <property type="term" value="F:deoxyhypusine monooxygenase activity"/>
    <property type="evidence" value="ECO:0007669"/>
    <property type="project" value="UniProtKB-UniRule"/>
</dbReference>
<keyword evidence="3 9" id="KW-0479">Metal-binding</keyword>
<dbReference type="Proteomes" id="UP000011081">
    <property type="component" value="Unassembled WGS sequence"/>
</dbReference>
<feature type="binding site" evidence="9">
    <location>
        <position position="54"/>
    </location>
    <ligand>
        <name>Fe cation</name>
        <dbReference type="ChEBI" id="CHEBI:24875"/>
        <label>1</label>
    </ligand>
</feature>
<proteinExistence type="inferred from homology"/>
<dbReference type="GO" id="GO:0005634">
    <property type="term" value="C:nucleus"/>
    <property type="evidence" value="ECO:0007669"/>
    <property type="project" value="UniProtKB-SubCell"/>
</dbReference>
<dbReference type="EMBL" id="GL877409">
    <property type="protein sequence ID" value="ELA47966.1"/>
    <property type="molecule type" value="Genomic_DNA"/>
</dbReference>
<evidence type="ECO:0000313" key="11">
    <source>
        <dbReference type="Proteomes" id="UP000011081"/>
    </source>
</evidence>
<organism evidence="10 11">
    <name type="scientific">Vavraia culicis (isolate floridensis)</name>
    <name type="common">Microsporidian parasite</name>
    <dbReference type="NCBI Taxonomy" id="948595"/>
    <lineage>
        <taxon>Eukaryota</taxon>
        <taxon>Fungi</taxon>
        <taxon>Fungi incertae sedis</taxon>
        <taxon>Microsporidia</taxon>
        <taxon>Pleistophoridae</taxon>
        <taxon>Vavraia</taxon>
    </lineage>
</organism>
<comment type="catalytic activity">
    <reaction evidence="1 9">
        <text>[eIF5A protein]-deoxyhypusine + AH2 + O2 = [eIF5A protein]-hypusine + A + H2O</text>
        <dbReference type="Rhea" id="RHEA:14101"/>
        <dbReference type="Rhea" id="RHEA-COMP:10144"/>
        <dbReference type="Rhea" id="RHEA-COMP:12592"/>
        <dbReference type="ChEBI" id="CHEBI:13193"/>
        <dbReference type="ChEBI" id="CHEBI:15377"/>
        <dbReference type="ChEBI" id="CHEBI:15379"/>
        <dbReference type="ChEBI" id="CHEBI:17499"/>
        <dbReference type="ChEBI" id="CHEBI:82657"/>
        <dbReference type="ChEBI" id="CHEBI:91175"/>
        <dbReference type="EC" id="1.14.99.29"/>
    </reaction>
</comment>
<evidence type="ECO:0000256" key="2">
    <source>
        <dbReference type="ARBA" id="ARBA00005041"/>
    </source>
</evidence>
<dbReference type="PANTHER" id="PTHR12697">
    <property type="entry name" value="PBS LYASE HEAT-LIKE PROTEIN"/>
    <property type="match status" value="1"/>
</dbReference>
<dbReference type="OrthoDB" id="421002at2759"/>
<evidence type="ECO:0000256" key="9">
    <source>
        <dbReference type="HAMAP-Rule" id="MF_03101"/>
    </source>
</evidence>
<protein>
    <recommendedName>
        <fullName evidence="9">Deoxyhypusine hydroxylase</fullName>
        <shortName evidence="9">DOHH</shortName>
        <ecNumber evidence="9">1.14.99.29</ecNumber>
    </recommendedName>
    <alternativeName>
        <fullName evidence="9">Deoxyhypusine dioxygenase</fullName>
    </alternativeName>
    <alternativeName>
        <fullName evidence="9">Deoxyhypusine monooxygenase</fullName>
    </alternativeName>
</protein>
<dbReference type="GeneID" id="19878436"/>
<dbReference type="STRING" id="948595.L2GWC0"/>
<comment type="subcellular location">
    <subcellularLocation>
        <location evidence="9">Cytoplasm</location>
    </subcellularLocation>
    <subcellularLocation>
        <location evidence="9">Nucleus</location>
    </subcellularLocation>
</comment>
<dbReference type="PANTHER" id="PTHR12697:SF5">
    <property type="entry name" value="DEOXYHYPUSINE HYDROXYLASE"/>
    <property type="match status" value="1"/>
</dbReference>
<sequence>MSEIKNAQNVLNDPTKRIEEKMRALFYLRNVLTDESALIIGDAIYKNTSVLLKHEMAYVLGQMKLQCSKEILIKVLDDENEDEVTRHECAEALGNFNDKEMVPILEKYLRHASLPLKETCYLAIKKIQESKDGVDLSKFDSRDPAIPLFKDINEQNIECAGKMLDDPNECLYRKYKAMFYLRDCGTEKAKKFLVGAFKDESALLKHELAFIMGQMRMDEGIEVLNKVMNDGNEHGMVRHEAAEALGAIATDDCYRYLQKNIDSDCDILRESVLVALDVLRYENGEETEYACVL</sequence>
<comment type="function">
    <text evidence="9">Catalyzes the hydroxylation of the N(6)-(4-aminobutyl)-L-lysine intermediate to form hypusine, an essential post-translational modification only found in mature eIF-5A factor.</text>
</comment>
<keyword evidence="5 9" id="KW-0560">Oxidoreductase</keyword>
<feature type="binding site" evidence="9">
    <location>
        <position position="87"/>
    </location>
    <ligand>
        <name>Fe cation</name>
        <dbReference type="ChEBI" id="CHEBI:24875"/>
        <label>1</label>
    </ligand>
</feature>
<feature type="binding site" evidence="9">
    <location>
        <position position="206"/>
    </location>
    <ligand>
        <name>Fe cation</name>
        <dbReference type="ChEBI" id="CHEBI:24875"/>
        <label>2</label>
    </ligand>
</feature>
<dbReference type="SUPFAM" id="SSF48371">
    <property type="entry name" value="ARM repeat"/>
    <property type="match status" value="1"/>
</dbReference>
<evidence type="ECO:0000256" key="4">
    <source>
        <dbReference type="ARBA" id="ARBA00022737"/>
    </source>
</evidence>
<dbReference type="GO" id="GO:0005737">
    <property type="term" value="C:cytoplasm"/>
    <property type="evidence" value="ECO:0007669"/>
    <property type="project" value="UniProtKB-SubCell"/>
</dbReference>
<dbReference type="Gene3D" id="1.25.10.10">
    <property type="entry name" value="Leucine-rich Repeat Variant"/>
    <property type="match status" value="2"/>
</dbReference>
<dbReference type="UniPathway" id="UPA00354"/>
<feature type="binding site" evidence="9">
    <location>
        <position position="207"/>
    </location>
    <ligand>
        <name>Fe cation</name>
        <dbReference type="ChEBI" id="CHEBI:24875"/>
        <label>2</label>
    </ligand>
</feature>
<evidence type="ECO:0000256" key="8">
    <source>
        <dbReference type="ARBA" id="ARBA00023256"/>
    </source>
</evidence>
<feature type="binding site" evidence="9">
    <location>
        <position position="240"/>
    </location>
    <ligand>
        <name>Fe cation</name>
        <dbReference type="ChEBI" id="CHEBI:24875"/>
        <label>2</label>
    </ligand>
</feature>
<comment type="similarity">
    <text evidence="9">Belongs to the deoxyhypusine hydroxylase family.</text>
</comment>
<dbReference type="InterPro" id="IPR004155">
    <property type="entry name" value="PBS_lyase_HEAT"/>
</dbReference>
<keyword evidence="9" id="KW-0539">Nucleus</keyword>
<dbReference type="VEuPathDB" id="MicrosporidiaDB:VCUG_00549"/>
<evidence type="ECO:0000313" key="10">
    <source>
        <dbReference type="EMBL" id="ELA47966.1"/>
    </source>
</evidence>
<keyword evidence="8 9" id="KW-0386">Hypusine biosynthesis</keyword>
<dbReference type="AlphaFoldDB" id="L2GWC0"/>
<feature type="binding site" evidence="9">
    <location>
        <position position="55"/>
    </location>
    <ligand>
        <name>Fe cation</name>
        <dbReference type="ChEBI" id="CHEBI:24875"/>
        <label>1</label>
    </ligand>
</feature>
<dbReference type="GO" id="GO:0046872">
    <property type="term" value="F:metal ion binding"/>
    <property type="evidence" value="ECO:0007669"/>
    <property type="project" value="UniProtKB-KW"/>
</dbReference>
<dbReference type="OMA" id="LQEPCSI"/>
<comment type="pathway">
    <text evidence="2 9">Protein modification; eIF5A hypusination.</text>
</comment>